<dbReference type="PANTHER" id="PTHR15245">
    <property type="entry name" value="SYMPLEKIN-RELATED"/>
    <property type="match status" value="1"/>
</dbReference>
<dbReference type="GO" id="GO:0005847">
    <property type="term" value="C:mRNA cleavage and polyadenylation specificity factor complex"/>
    <property type="evidence" value="ECO:0007669"/>
    <property type="project" value="TreeGrafter"/>
</dbReference>
<feature type="domain" description="Symplekin/Pta1 N-terminal" evidence="5">
    <location>
        <begin position="107"/>
        <end position="324"/>
    </location>
</feature>
<evidence type="ECO:0000313" key="7">
    <source>
        <dbReference type="EMBL" id="PNF27475.1"/>
    </source>
</evidence>
<sequence length="1133" mass="127832">MDSRRSTAVQFFMEEDNNKIVEWLNQAALSTDNTKTDYLRRVQEIIINKDASLLDNFLDEVLGFQNDRSGDVRKFIVGFIEEACKKDPDVLPKVVANLSMLLQDSSVQVQKRVIQAASQVYRGALAWLAKARAISEEMEAAWAMMGSIKAQIVNMIDSDNDGIRTHSVKFLECVVLLQTYPEVDSMRRDNDFSLEDVPLTLKIARRRKLEEEANMVFDLLIKFHGSPHVSSVNLMTCMGSLTLIAKMRPQFMGKVIAALETLHTNLPPTLSKSQVSSVRKHLKMQLLNLLKHPSSVDYHNNITTLLTDLGATYQEVLKSYPKIEELRRRQKRVAETLSSSQAAVSASKKSRLDIDDDDEEEEEDEEGMDDIHSTDVHHKKHTDLAIDVTEQFIVERLSPEFAAQLVILSMAKLPDSMPPNFSAMYTPIAAAGTQGQIRHVARLIATQLTAVGLGPGARQAKKLQVIPKAASLDDDDDEMPSSTKSSISTVVSGLMEKEKEGRLKAATLLPSGGSLKAVKQRMKTLKLSEITRPLENEVMLKMMADAVQRILKAERAAALGGVTVIRTKIITTLAATFNRKVREVVLNFLLEDVRTQLDLGFAWLYEEYSFMQGFNRMPAFLKQEQSPEYSYNRLLCTLARNLIERAEMKDRDVLLARLYLEAPLITEEATDLLKNMCGDETRAPVGLHLLQDLVTRRPPKQLTFLNGLLLHTAHENPEVRGRAIKAVVELYDRGDLRSIIEEYAILYLGFLRLRQPPDVLFGMDRGRPIKSDVWSEDIVKVCLYLYLALLPINEKLIHELTRVYVQTVADVKRTILRLLEQPVRGMGMDSPQLLKLVEECPKGAETLVTRVIHILTDKTPPSAELVARVRDLYHTRVSDVRFLIPVLNGLTKKEVIAALPKLIKLNPVVVKEVFNRLLGTHSEGVNHTSPLTPAELLIALHNIDPSKCELKTVIKATSLCFAEKQAYTQEVLAVVMQHLMELNPLPTLLMRTVIQSLSLYPWLIGFVMNILQRLILKQVWKQKKVWEGFIKCCQRTKPQSFQVLLQLPPAQLSDVLATSPDLQQPLLSHVMAFTENQRAHIPQSIMDVLLGNKRPHLEEYDVRMEAMSPSELTIDIRDEPEEIRSEPAPPGMD</sequence>
<comment type="subcellular location">
    <subcellularLocation>
        <location evidence="1">Nucleus</location>
    </subcellularLocation>
</comment>
<dbReference type="STRING" id="105785.A0A2J7QFW6"/>
<keyword evidence="2" id="KW-0507">mRNA processing</keyword>
<evidence type="ECO:0000256" key="4">
    <source>
        <dbReference type="SAM" id="MobiDB-lite"/>
    </source>
</evidence>
<dbReference type="GO" id="GO:0006397">
    <property type="term" value="P:mRNA processing"/>
    <property type="evidence" value="ECO:0007669"/>
    <property type="project" value="UniProtKB-KW"/>
</dbReference>
<dbReference type="InterPro" id="IPR011989">
    <property type="entry name" value="ARM-like"/>
</dbReference>
<dbReference type="Proteomes" id="UP000235965">
    <property type="component" value="Unassembled WGS sequence"/>
</dbReference>
<gene>
    <name evidence="7" type="ORF">B7P43_G08978</name>
</gene>
<dbReference type="Pfam" id="PF12295">
    <property type="entry name" value="Symplekin_C"/>
    <property type="match status" value="1"/>
</dbReference>
<dbReference type="AlphaFoldDB" id="A0A2J7QFW6"/>
<dbReference type="InterPro" id="IPR021850">
    <property type="entry name" value="Symplekin/Pta1"/>
</dbReference>
<dbReference type="OrthoDB" id="331600at2759"/>
<proteinExistence type="predicted"/>
<dbReference type="InterPro" id="IPR016024">
    <property type="entry name" value="ARM-type_fold"/>
</dbReference>
<evidence type="ECO:0000256" key="1">
    <source>
        <dbReference type="ARBA" id="ARBA00004123"/>
    </source>
</evidence>
<keyword evidence="3" id="KW-0539">Nucleus</keyword>
<dbReference type="Gene3D" id="1.25.10.10">
    <property type="entry name" value="Leucine-rich Repeat Variant"/>
    <property type="match status" value="1"/>
</dbReference>
<dbReference type="EMBL" id="NEVH01014841">
    <property type="protein sequence ID" value="PNF27475.1"/>
    <property type="molecule type" value="Genomic_DNA"/>
</dbReference>
<feature type="domain" description="Symplekin C-terminal" evidence="6">
    <location>
        <begin position="879"/>
        <end position="1057"/>
    </location>
</feature>
<evidence type="ECO:0000259" key="6">
    <source>
        <dbReference type="Pfam" id="PF12295"/>
    </source>
</evidence>
<dbReference type="InterPro" id="IPR022075">
    <property type="entry name" value="Symplekin_C"/>
</dbReference>
<evidence type="ECO:0000256" key="3">
    <source>
        <dbReference type="ARBA" id="ARBA00023242"/>
    </source>
</evidence>
<comment type="caution">
    <text evidence="7">The sequence shown here is derived from an EMBL/GenBank/DDBJ whole genome shotgun (WGS) entry which is preliminary data.</text>
</comment>
<dbReference type="Pfam" id="PF11935">
    <property type="entry name" value="SYMPK_PTA1_N"/>
    <property type="match status" value="1"/>
</dbReference>
<keyword evidence="8" id="KW-1185">Reference proteome</keyword>
<feature type="compositionally biased region" description="Acidic residues" evidence="4">
    <location>
        <begin position="354"/>
        <end position="368"/>
    </location>
</feature>
<feature type="compositionally biased region" description="Low complexity" evidence="4">
    <location>
        <begin position="338"/>
        <end position="347"/>
    </location>
</feature>
<feature type="region of interest" description="Disordered" evidence="4">
    <location>
        <begin position="334"/>
        <end position="378"/>
    </location>
</feature>
<evidence type="ECO:0000313" key="8">
    <source>
        <dbReference type="Proteomes" id="UP000235965"/>
    </source>
</evidence>
<dbReference type="SUPFAM" id="SSF48371">
    <property type="entry name" value="ARM repeat"/>
    <property type="match status" value="1"/>
</dbReference>
<dbReference type="PANTHER" id="PTHR15245:SF20">
    <property type="entry name" value="SYMPLEKIN"/>
    <property type="match status" value="1"/>
</dbReference>
<protein>
    <recommendedName>
        <fullName evidence="9">Symplekin</fullName>
    </recommendedName>
</protein>
<evidence type="ECO:0008006" key="9">
    <source>
        <dbReference type="Google" id="ProtNLM"/>
    </source>
</evidence>
<accession>A0A2J7QFW6</accession>
<evidence type="ECO:0000259" key="5">
    <source>
        <dbReference type="Pfam" id="PF11935"/>
    </source>
</evidence>
<evidence type="ECO:0000256" key="2">
    <source>
        <dbReference type="ARBA" id="ARBA00022664"/>
    </source>
</evidence>
<dbReference type="FunCoup" id="A0A2J7QFW6">
    <property type="interactions" value="2004"/>
</dbReference>
<reference evidence="7 8" key="1">
    <citation type="submission" date="2017-12" db="EMBL/GenBank/DDBJ databases">
        <title>Hemimetabolous genomes reveal molecular basis of termite eusociality.</title>
        <authorList>
            <person name="Harrison M.C."/>
            <person name="Jongepier E."/>
            <person name="Robertson H.M."/>
            <person name="Arning N."/>
            <person name="Bitard-Feildel T."/>
            <person name="Chao H."/>
            <person name="Childers C.P."/>
            <person name="Dinh H."/>
            <person name="Doddapaneni H."/>
            <person name="Dugan S."/>
            <person name="Gowin J."/>
            <person name="Greiner C."/>
            <person name="Han Y."/>
            <person name="Hu H."/>
            <person name="Hughes D.S.T."/>
            <person name="Huylmans A.-K."/>
            <person name="Kemena C."/>
            <person name="Kremer L.P.M."/>
            <person name="Lee S.L."/>
            <person name="Lopez-Ezquerra A."/>
            <person name="Mallet L."/>
            <person name="Monroy-Kuhn J.M."/>
            <person name="Moser A."/>
            <person name="Murali S.C."/>
            <person name="Muzny D.M."/>
            <person name="Otani S."/>
            <person name="Piulachs M.-D."/>
            <person name="Poelchau M."/>
            <person name="Qu J."/>
            <person name="Schaub F."/>
            <person name="Wada-Katsumata A."/>
            <person name="Worley K.C."/>
            <person name="Xie Q."/>
            <person name="Ylla G."/>
            <person name="Poulsen M."/>
            <person name="Gibbs R.A."/>
            <person name="Schal C."/>
            <person name="Richards S."/>
            <person name="Belles X."/>
            <person name="Korb J."/>
            <person name="Bornberg-Bauer E."/>
        </authorList>
    </citation>
    <scope>NUCLEOTIDE SEQUENCE [LARGE SCALE GENOMIC DNA]</scope>
    <source>
        <tissue evidence="7">Whole body</tissue>
    </source>
</reference>
<name>A0A2J7QFW6_9NEOP</name>
<organism evidence="7 8">
    <name type="scientific">Cryptotermes secundus</name>
    <dbReference type="NCBI Taxonomy" id="105785"/>
    <lineage>
        <taxon>Eukaryota</taxon>
        <taxon>Metazoa</taxon>
        <taxon>Ecdysozoa</taxon>
        <taxon>Arthropoda</taxon>
        <taxon>Hexapoda</taxon>
        <taxon>Insecta</taxon>
        <taxon>Pterygota</taxon>
        <taxon>Neoptera</taxon>
        <taxon>Polyneoptera</taxon>
        <taxon>Dictyoptera</taxon>
        <taxon>Blattodea</taxon>
        <taxon>Blattoidea</taxon>
        <taxon>Termitoidae</taxon>
        <taxon>Kalotermitidae</taxon>
        <taxon>Cryptotermitinae</taxon>
        <taxon>Cryptotermes</taxon>
    </lineage>
</organism>
<dbReference type="InParanoid" id="A0A2J7QFW6"/>
<dbReference type="InterPro" id="IPR032460">
    <property type="entry name" value="Symplekin/Pta1_N"/>
</dbReference>